<proteinExistence type="predicted"/>
<keyword evidence="3" id="KW-1185">Reference proteome</keyword>
<feature type="region of interest" description="Disordered" evidence="1">
    <location>
        <begin position="184"/>
        <end position="367"/>
    </location>
</feature>
<feature type="compositionally biased region" description="Polar residues" evidence="1">
    <location>
        <begin position="192"/>
        <end position="211"/>
    </location>
</feature>
<sequence length="431" mass="47412">MGGLKVRLTGPRKPSLFPKVIPEEVDPVPVFFLDETYDSAYESAGIEDDYTPPTSPALSSAMTTMNSTSAKRKASPLASAMRKTPSSIQLNKLVRFLDRVEIVPNPEYEDDEDEDDISVPSSDTFSSRFMATSSNKKQKLFDYDYTDDDNDLDFTDATFYQALVIPPTPETEIDAMDFDIGIASGLGRAGSPNRSPNRSPTRSPNGSTKDLTSPSTSPPPHDPARLSPTGFDTFGLSPSPPPSWRIPPESLIGRQPHVEEPPRVRSPTNENDEIDLRADEYYHSPVSPSTPSLRSSFSSLRSSSSSSSLRSSSSSSSLATTTLSALSASPPTSPRYDPGKETETEKLSPPTLKRKQKQSFRPPAMHPVIARKLPHGDVRFEDQWGRRLVPTEKGEGFRFDVWPVEEDVVLEERVGMKVGGWVKAREARGVM</sequence>
<dbReference type="OrthoDB" id="5362457at2759"/>
<protein>
    <submittedName>
        <fullName evidence="2">Uncharacterized protein</fullName>
    </submittedName>
</protein>
<feature type="compositionally biased region" description="Low complexity" evidence="1">
    <location>
        <begin position="59"/>
        <end position="69"/>
    </location>
</feature>
<evidence type="ECO:0000256" key="1">
    <source>
        <dbReference type="SAM" id="MobiDB-lite"/>
    </source>
</evidence>
<evidence type="ECO:0000313" key="2">
    <source>
        <dbReference type="EMBL" id="TGZ76502.1"/>
    </source>
</evidence>
<evidence type="ECO:0000313" key="3">
    <source>
        <dbReference type="Proteomes" id="UP000298138"/>
    </source>
</evidence>
<organism evidence="2 3">
    <name type="scientific">Ascodesmis nigricans</name>
    <dbReference type="NCBI Taxonomy" id="341454"/>
    <lineage>
        <taxon>Eukaryota</taxon>
        <taxon>Fungi</taxon>
        <taxon>Dikarya</taxon>
        <taxon>Ascomycota</taxon>
        <taxon>Pezizomycotina</taxon>
        <taxon>Pezizomycetes</taxon>
        <taxon>Pezizales</taxon>
        <taxon>Ascodesmidaceae</taxon>
        <taxon>Ascodesmis</taxon>
    </lineage>
</organism>
<feature type="region of interest" description="Disordered" evidence="1">
    <location>
        <begin position="105"/>
        <end position="124"/>
    </location>
</feature>
<feature type="region of interest" description="Disordered" evidence="1">
    <location>
        <begin position="43"/>
        <end position="83"/>
    </location>
</feature>
<gene>
    <name evidence="2" type="ORF">EX30DRAFT_246408</name>
</gene>
<dbReference type="Proteomes" id="UP000298138">
    <property type="component" value="Unassembled WGS sequence"/>
</dbReference>
<reference evidence="2 3" key="1">
    <citation type="submission" date="2019-04" db="EMBL/GenBank/DDBJ databases">
        <title>Comparative genomics and transcriptomics to analyze fruiting body development in filamentous ascomycetes.</title>
        <authorList>
            <consortium name="DOE Joint Genome Institute"/>
            <person name="Lutkenhaus R."/>
            <person name="Traeger S."/>
            <person name="Breuer J."/>
            <person name="Kuo A."/>
            <person name="Lipzen A."/>
            <person name="Pangilinan J."/>
            <person name="Dilworth D."/>
            <person name="Sandor L."/>
            <person name="Poggeler S."/>
            <person name="Barry K."/>
            <person name="Grigoriev I.V."/>
            <person name="Nowrousian M."/>
        </authorList>
    </citation>
    <scope>NUCLEOTIDE SEQUENCE [LARGE SCALE GENOMIC DNA]</scope>
    <source>
        <strain evidence="2 3">CBS 389.68</strain>
    </source>
</reference>
<feature type="compositionally biased region" description="Acidic residues" evidence="1">
    <location>
        <begin position="107"/>
        <end position="117"/>
    </location>
</feature>
<feature type="compositionally biased region" description="Basic and acidic residues" evidence="1">
    <location>
        <begin position="337"/>
        <end position="346"/>
    </location>
</feature>
<dbReference type="EMBL" id="ML220176">
    <property type="protein sequence ID" value="TGZ76502.1"/>
    <property type="molecule type" value="Genomic_DNA"/>
</dbReference>
<feature type="compositionally biased region" description="Low complexity" evidence="1">
    <location>
        <begin position="284"/>
        <end position="330"/>
    </location>
</feature>
<dbReference type="InParanoid" id="A0A4S2MI90"/>
<accession>A0A4S2MI90</accession>
<name>A0A4S2MI90_9PEZI</name>
<dbReference type="AlphaFoldDB" id="A0A4S2MI90"/>